<organism evidence="2 3">
    <name type="scientific">Symbiodinium microadriaticum</name>
    <name type="common">Dinoflagellate</name>
    <name type="synonym">Zooxanthella microadriatica</name>
    <dbReference type="NCBI Taxonomy" id="2951"/>
    <lineage>
        <taxon>Eukaryota</taxon>
        <taxon>Sar</taxon>
        <taxon>Alveolata</taxon>
        <taxon>Dinophyceae</taxon>
        <taxon>Suessiales</taxon>
        <taxon>Symbiodiniaceae</taxon>
        <taxon>Symbiodinium</taxon>
    </lineage>
</organism>
<dbReference type="AlphaFoldDB" id="A0A1Q9CKK3"/>
<feature type="compositionally biased region" description="Gly residues" evidence="1">
    <location>
        <begin position="77"/>
        <end position="91"/>
    </location>
</feature>
<evidence type="ECO:0000313" key="3">
    <source>
        <dbReference type="Proteomes" id="UP000186817"/>
    </source>
</evidence>
<dbReference type="EMBL" id="LSRX01001115">
    <property type="protein sequence ID" value="OLP83454.1"/>
    <property type="molecule type" value="Genomic_DNA"/>
</dbReference>
<dbReference type="Proteomes" id="UP000186817">
    <property type="component" value="Unassembled WGS sequence"/>
</dbReference>
<evidence type="ECO:0000313" key="2">
    <source>
        <dbReference type="EMBL" id="OLP83454.1"/>
    </source>
</evidence>
<comment type="caution">
    <text evidence="2">The sequence shown here is derived from an EMBL/GenBank/DDBJ whole genome shotgun (WGS) entry which is preliminary data.</text>
</comment>
<name>A0A1Q9CKK3_SYMMI</name>
<sequence length="230" mass="24838">MPSIGNAALCVDWRGRVREREVKLHLFATFRRDAQPFAWIGVVERANARTAAGFQVPHIKVPGLFIFAPGVEAPGQGWDGNSGGRRSGRSGGRAATIQEGDRHPKLRRPGLDAPDHLNGRLDGGITADPDLVHHLAALAFHGERRLAANELHQGGGKRVPFECMNQTVQHSPRDKPSRRGTEHERDNADSSAGDLNGPRSLCADFLDELGGLLGNSSQSLVNNSDRASLD</sequence>
<proteinExistence type="predicted"/>
<gene>
    <name evidence="2" type="ORF">AK812_SmicGene35775</name>
</gene>
<protein>
    <submittedName>
        <fullName evidence="2">Uncharacterized protein</fullName>
    </submittedName>
</protein>
<feature type="region of interest" description="Disordered" evidence="1">
    <location>
        <begin position="157"/>
        <end position="198"/>
    </location>
</feature>
<keyword evidence="3" id="KW-1185">Reference proteome</keyword>
<feature type="region of interest" description="Disordered" evidence="1">
    <location>
        <begin position="76"/>
        <end position="121"/>
    </location>
</feature>
<accession>A0A1Q9CKK3</accession>
<feature type="compositionally biased region" description="Basic and acidic residues" evidence="1">
    <location>
        <begin position="171"/>
        <end position="188"/>
    </location>
</feature>
<reference evidence="2 3" key="1">
    <citation type="submission" date="2016-02" db="EMBL/GenBank/DDBJ databases">
        <title>Genome analysis of coral dinoflagellate symbionts highlights evolutionary adaptations to a symbiotic lifestyle.</title>
        <authorList>
            <person name="Aranda M."/>
            <person name="Li Y."/>
            <person name="Liew Y.J."/>
            <person name="Baumgarten S."/>
            <person name="Simakov O."/>
            <person name="Wilson M."/>
            <person name="Piel J."/>
            <person name="Ashoor H."/>
            <person name="Bougouffa S."/>
            <person name="Bajic V.B."/>
            <person name="Ryu T."/>
            <person name="Ravasi T."/>
            <person name="Bayer T."/>
            <person name="Micklem G."/>
            <person name="Kim H."/>
            <person name="Bhak J."/>
            <person name="Lajeunesse T.C."/>
            <person name="Voolstra C.R."/>
        </authorList>
    </citation>
    <scope>NUCLEOTIDE SEQUENCE [LARGE SCALE GENOMIC DNA]</scope>
    <source>
        <strain evidence="2 3">CCMP2467</strain>
    </source>
</reference>
<feature type="compositionally biased region" description="Basic and acidic residues" evidence="1">
    <location>
        <begin position="99"/>
        <end position="119"/>
    </location>
</feature>
<evidence type="ECO:0000256" key="1">
    <source>
        <dbReference type="SAM" id="MobiDB-lite"/>
    </source>
</evidence>